<proteinExistence type="predicted"/>
<dbReference type="EMBL" id="JAHYBX010000002">
    <property type="protein sequence ID" value="MCA1855785.1"/>
    <property type="molecule type" value="Genomic_DNA"/>
</dbReference>
<dbReference type="CDD" id="cd14789">
    <property type="entry name" value="Tiki"/>
    <property type="match status" value="1"/>
</dbReference>
<evidence type="ECO:0000313" key="2">
    <source>
        <dbReference type="Proteomes" id="UP001198602"/>
    </source>
</evidence>
<accession>A0ABS7YBP8</accession>
<comment type="caution">
    <text evidence="1">The sequence shown here is derived from an EMBL/GenBank/DDBJ whole genome shotgun (WGS) entry which is preliminary data.</text>
</comment>
<protein>
    <submittedName>
        <fullName evidence="1">TraB/GumN family protein</fullName>
    </submittedName>
</protein>
<dbReference type="RefSeq" id="WP_225238157.1">
    <property type="nucleotide sequence ID" value="NZ_JAHYBX010000002.1"/>
</dbReference>
<evidence type="ECO:0000313" key="1">
    <source>
        <dbReference type="EMBL" id="MCA1855785.1"/>
    </source>
</evidence>
<dbReference type="Proteomes" id="UP001198602">
    <property type="component" value="Unassembled WGS sequence"/>
</dbReference>
<keyword evidence="2" id="KW-1185">Reference proteome</keyword>
<dbReference type="PROSITE" id="PS51257">
    <property type="entry name" value="PROKAR_LIPOPROTEIN"/>
    <property type="match status" value="1"/>
</dbReference>
<organism evidence="1 2">
    <name type="scientific">Massilia hydrophila</name>
    <dbReference type="NCBI Taxonomy" id="3044279"/>
    <lineage>
        <taxon>Bacteria</taxon>
        <taxon>Pseudomonadati</taxon>
        <taxon>Pseudomonadota</taxon>
        <taxon>Betaproteobacteria</taxon>
        <taxon>Burkholderiales</taxon>
        <taxon>Oxalobacteraceae</taxon>
        <taxon>Telluria group</taxon>
        <taxon>Massilia</taxon>
    </lineage>
</organism>
<reference evidence="1 2" key="1">
    <citation type="submission" date="2021-07" db="EMBL/GenBank/DDBJ databases">
        <title>Characterization of Violacein-producing bacteria and related species.</title>
        <authorList>
            <person name="Wilson H.S."/>
            <person name="De Leon M.E."/>
        </authorList>
    </citation>
    <scope>NUCLEOTIDE SEQUENCE [LARGE SCALE GENOMIC DNA]</scope>
    <source>
        <strain evidence="1 2">HSC-2F05</strain>
    </source>
</reference>
<dbReference type="InterPro" id="IPR002816">
    <property type="entry name" value="TraB/PrgY/GumN_fam"/>
</dbReference>
<dbReference type="InterPro" id="IPR047111">
    <property type="entry name" value="YbaP-like"/>
</dbReference>
<dbReference type="Pfam" id="PF01963">
    <property type="entry name" value="TraB_PrgY_gumN"/>
    <property type="match status" value="1"/>
</dbReference>
<dbReference type="PANTHER" id="PTHR40590:SF1">
    <property type="entry name" value="CYTOPLASMIC PROTEIN"/>
    <property type="match status" value="1"/>
</dbReference>
<name>A0ABS7YBP8_9BURK</name>
<dbReference type="PANTHER" id="PTHR40590">
    <property type="entry name" value="CYTOPLASMIC PROTEIN-RELATED"/>
    <property type="match status" value="1"/>
</dbReference>
<sequence>MRHPIIVVFLALFLMACQAVGAERGALFRVTGHGHTLHLYGTIHAGRAGFYPLEPRIAQALAAAPALALEIDPSAYTPAMTATLSRYAVFAPGSPGIAALAPERRSRIEAALMQHGIAREDIAGLKPWMLVTMLAQREAAALGYVAEYGVDVHLARLAHEGREGRGRPLRVVELETWEYQLALFDRLTDEQQWRLLEETLAEMASGRQRQETRALFDAYERADQEALEAIARRIDSDDSIGGAYLRQVVLHERNGPMADKIASLLAREDKAVVAVGLLHLIGKHSLPELLRKRGIKVERIY</sequence>
<gene>
    <name evidence="1" type="ORF">LE190_07580</name>
</gene>